<reference evidence="3 4" key="1">
    <citation type="submission" date="2016-10" db="EMBL/GenBank/DDBJ databases">
        <authorList>
            <person name="de Groot N.N."/>
        </authorList>
    </citation>
    <scope>NUCLEOTIDE SEQUENCE [LARGE SCALE GENOMIC DNA]</scope>
    <source>
        <strain evidence="3 4">U95</strain>
    </source>
</reference>
<dbReference type="EMBL" id="FMWG01000001">
    <property type="protein sequence ID" value="SCZ50066.1"/>
    <property type="molecule type" value="Genomic_DNA"/>
</dbReference>
<feature type="compositionally biased region" description="Low complexity" evidence="1">
    <location>
        <begin position="80"/>
        <end position="91"/>
    </location>
</feature>
<feature type="compositionally biased region" description="Polar residues" evidence="1">
    <location>
        <begin position="178"/>
        <end position="193"/>
    </location>
</feature>
<sequence>MRLTCPNCAAQYEVPESVIPPEGRDVQCSNCGDTWFQRLDGIEMVPVEDAPYTESAEHHDDFSQPPVQHENTEPETNTQEAAEPTPVVEAAPHAKDPRTPRGIDAETADILREEAAREARLRAESQASLETQPDLGLAAPPRRITSEPVPEAHRDPVPDTSAQTSLRRDLLPDIEEINSSLRASDQTEETVPSSADLRPAKSGTGFRRGFLMAVLISSLLVLIYSNADQISAQVPQAAPLLNKYVVAVDQARLWLDTQVNTYATPPVADE</sequence>
<evidence type="ECO:0000313" key="3">
    <source>
        <dbReference type="EMBL" id="SCZ50066.1"/>
    </source>
</evidence>
<feature type="region of interest" description="Disordered" evidence="1">
    <location>
        <begin position="52"/>
        <end position="105"/>
    </location>
</feature>
<feature type="region of interest" description="Disordered" evidence="1">
    <location>
        <begin position="117"/>
        <end position="166"/>
    </location>
</feature>
<dbReference type="AlphaFoldDB" id="A0A1G5PL22"/>
<feature type="region of interest" description="Disordered" evidence="1">
    <location>
        <begin position="178"/>
        <end position="199"/>
    </location>
</feature>
<gene>
    <name evidence="3" type="ORF">SAMN04488118_101215</name>
</gene>
<dbReference type="InterPro" id="IPR011723">
    <property type="entry name" value="Znf/thioredoxin_put"/>
</dbReference>
<name>A0A1G5PL22_9RHOB</name>
<dbReference type="RefSeq" id="WP_090214916.1">
    <property type="nucleotide sequence ID" value="NZ_FMWG01000001.1"/>
</dbReference>
<dbReference type="Pfam" id="PF13717">
    <property type="entry name" value="Zn_ribbon_4"/>
    <property type="match status" value="1"/>
</dbReference>
<proteinExistence type="predicted"/>
<dbReference type="Proteomes" id="UP000198767">
    <property type="component" value="Unassembled WGS sequence"/>
</dbReference>
<feature type="compositionally biased region" description="Basic and acidic residues" evidence="1">
    <location>
        <begin position="92"/>
        <end position="105"/>
    </location>
</feature>
<organism evidence="3 4">
    <name type="scientific">Epibacterium ulvae</name>
    <dbReference type="NCBI Taxonomy" id="1156985"/>
    <lineage>
        <taxon>Bacteria</taxon>
        <taxon>Pseudomonadati</taxon>
        <taxon>Pseudomonadota</taxon>
        <taxon>Alphaproteobacteria</taxon>
        <taxon>Rhodobacterales</taxon>
        <taxon>Roseobacteraceae</taxon>
        <taxon>Epibacterium</taxon>
    </lineage>
</organism>
<evidence type="ECO:0000313" key="4">
    <source>
        <dbReference type="Proteomes" id="UP000198767"/>
    </source>
</evidence>
<evidence type="ECO:0000256" key="1">
    <source>
        <dbReference type="SAM" id="MobiDB-lite"/>
    </source>
</evidence>
<dbReference type="NCBIfam" id="TIGR02098">
    <property type="entry name" value="MJ0042_CXXC"/>
    <property type="match status" value="1"/>
</dbReference>
<feature type="domain" description="Zinc finger/thioredoxin putative" evidence="2">
    <location>
        <begin position="1"/>
        <end position="36"/>
    </location>
</feature>
<accession>A0A1G5PL22</accession>
<evidence type="ECO:0000259" key="2">
    <source>
        <dbReference type="Pfam" id="PF13717"/>
    </source>
</evidence>
<dbReference type="OrthoDB" id="7159357at2"/>
<protein>
    <submittedName>
        <fullName evidence="3">MJ0042 family finger-like domain-containing protein</fullName>
    </submittedName>
</protein>
<dbReference type="STRING" id="1156985.SAMN04488118_101215"/>
<keyword evidence="4" id="KW-1185">Reference proteome</keyword>